<accession>A0ABT3Z345</accession>
<evidence type="ECO:0000313" key="1">
    <source>
        <dbReference type="EMBL" id="MCY0146146.1"/>
    </source>
</evidence>
<evidence type="ECO:0008006" key="4">
    <source>
        <dbReference type="Google" id="ProtNLM"/>
    </source>
</evidence>
<keyword evidence="3" id="KW-1185">Reference proteome</keyword>
<gene>
    <name evidence="1" type="ORF">OEG84_00040</name>
    <name evidence="2" type="ORF">OEG84_25020</name>
</gene>
<protein>
    <recommendedName>
        <fullName evidence="4">Phage tail protein</fullName>
    </recommendedName>
</protein>
<dbReference type="Proteomes" id="UP001073227">
    <property type="component" value="Unassembled WGS sequence"/>
</dbReference>
<sequence>MNDRVMFGNNGSKFVARVSKPGKDVASTDLADFSLHEDFSTLIPIARGTTTLATGASTSFTLSSIIGKHPFVVMKSSDGILPVAPYLNFYRGTYYLRVIPTTGVCTLYNEYATSLTITYAIFISP</sequence>
<dbReference type="EMBL" id="JAOVZR010000004">
    <property type="protein sequence ID" value="MCY0150870.1"/>
    <property type="molecule type" value="Genomic_DNA"/>
</dbReference>
<comment type="caution">
    <text evidence="1">The sequence shown here is derived from an EMBL/GenBank/DDBJ whole genome shotgun (WGS) entry which is preliminary data.</text>
</comment>
<reference evidence="1" key="1">
    <citation type="submission" date="2022-10" db="EMBL/GenBank/DDBJ databases">
        <title>Hoeflea sp. G2-23, isolated from marine algae.</title>
        <authorList>
            <person name="Kristyanto S."/>
            <person name="Kim J.M."/>
            <person name="Jeon C.O."/>
        </authorList>
    </citation>
    <scope>NUCLEOTIDE SEQUENCE</scope>
    <source>
        <strain evidence="1">G2-23</strain>
    </source>
</reference>
<organism evidence="1 3">
    <name type="scientific">Hoeflea algicola</name>
    <dbReference type="NCBI Taxonomy" id="2983763"/>
    <lineage>
        <taxon>Bacteria</taxon>
        <taxon>Pseudomonadati</taxon>
        <taxon>Pseudomonadota</taxon>
        <taxon>Alphaproteobacteria</taxon>
        <taxon>Hyphomicrobiales</taxon>
        <taxon>Rhizobiaceae</taxon>
        <taxon>Hoeflea</taxon>
    </lineage>
</organism>
<evidence type="ECO:0000313" key="2">
    <source>
        <dbReference type="EMBL" id="MCY0150870.1"/>
    </source>
</evidence>
<dbReference type="RefSeq" id="WP_267651840.1">
    <property type="nucleotide sequence ID" value="NZ_JAOVZR010000001.1"/>
</dbReference>
<dbReference type="EMBL" id="JAOVZR010000001">
    <property type="protein sequence ID" value="MCY0146146.1"/>
    <property type="molecule type" value="Genomic_DNA"/>
</dbReference>
<name>A0ABT3Z345_9HYPH</name>
<evidence type="ECO:0000313" key="3">
    <source>
        <dbReference type="Proteomes" id="UP001073227"/>
    </source>
</evidence>
<proteinExistence type="predicted"/>